<feature type="domain" description="Xylanolytic transcriptional activator regulatory" evidence="6">
    <location>
        <begin position="102"/>
        <end position="175"/>
    </location>
</feature>
<dbReference type="InterPro" id="IPR007219">
    <property type="entry name" value="XnlR_reg_dom"/>
</dbReference>
<evidence type="ECO:0000256" key="1">
    <source>
        <dbReference type="ARBA" id="ARBA00004123"/>
    </source>
</evidence>
<name>A0A507QGL4_MONPU</name>
<dbReference type="GO" id="GO:0006351">
    <property type="term" value="P:DNA-templated transcription"/>
    <property type="evidence" value="ECO:0007669"/>
    <property type="project" value="InterPro"/>
</dbReference>
<dbReference type="OrthoDB" id="2269373at2759"/>
<dbReference type="PANTHER" id="PTHR31001:SF85">
    <property type="entry name" value="ZN(II)2CYS6 TRANSCRIPTION FACTOR (EUROFUNG)"/>
    <property type="match status" value="1"/>
</dbReference>
<keyword evidence="4" id="KW-0539">Nucleus</keyword>
<evidence type="ECO:0000313" key="8">
    <source>
        <dbReference type="Proteomes" id="UP000319663"/>
    </source>
</evidence>
<reference evidence="7 8" key="1">
    <citation type="submission" date="2019-06" db="EMBL/GenBank/DDBJ databases">
        <title>Wine fermentation using esterase from Monascus purpureus.</title>
        <authorList>
            <person name="Geng C."/>
            <person name="Zhang Y."/>
        </authorList>
    </citation>
    <scope>NUCLEOTIDE SEQUENCE [LARGE SCALE GENOMIC DNA]</scope>
    <source>
        <strain evidence="7">HQ1</strain>
    </source>
</reference>
<gene>
    <name evidence="7" type="ORF">MPDQ_004929</name>
</gene>
<keyword evidence="3" id="KW-0804">Transcription</keyword>
<protein>
    <recommendedName>
        <fullName evidence="6">Xylanolytic transcriptional activator regulatory domain-containing protein</fullName>
    </recommendedName>
</protein>
<comment type="caution">
    <text evidence="7">The sequence shown here is derived from an EMBL/GenBank/DDBJ whole genome shotgun (WGS) entry which is preliminary data.</text>
</comment>
<keyword evidence="8" id="KW-1185">Reference proteome</keyword>
<sequence length="552" mass="61630">MILHPASAGAMLAEAARDPGHASEGATVLLFAVLTAAVMSMTEEECVQTFATKQSILRSRYRSGCELALARVEFLVSCNFAVLQAYTVYLSAVSADLDPRELWSLTGIAKRNAQRLGLHQEGAVKGLTLFDVEMRRRLWHQIVMHDAMSAQAMGWQWLDSHVIGKLEPPTNINDSDLSPTMQEPVKPRVGATDMIFYNLRYKLIQFVGRIDGWYRRWLAPGENNRDTATAIDPSCCADMQCIIESMEKEVELEILRYCDILNPLHLLTAGIARLTLCKQRFLMLKALSSQHGGESSSWSSSQAADDGENNMLSTAIRVLEYENNLICQPSIRGFLWYMQQEFLWSCLIYILQCLKAQPSGEQADKAWDQIGRLYELRPSYYQGPKQKLALHMHAAIRIMTLEAWRAREIHYTSQGEQMLHTPIYITTLRDQEQCLAVGGGSRSSEHHHQAPTTSLEAPPAPLPTATTFSSHTPRSQMESDLFFSSSNLGHDLLNWSDMLGLNPAASEASAFDLFSSGGPVFGSETSTSTQGFDSDAGHFGFPSSWTRRRVYS</sequence>
<dbReference type="PANTHER" id="PTHR31001">
    <property type="entry name" value="UNCHARACTERIZED TRANSCRIPTIONAL REGULATORY PROTEIN"/>
    <property type="match status" value="1"/>
</dbReference>
<evidence type="ECO:0000256" key="5">
    <source>
        <dbReference type="SAM" id="MobiDB-lite"/>
    </source>
</evidence>
<keyword evidence="2" id="KW-0805">Transcription regulation</keyword>
<dbReference type="AlphaFoldDB" id="A0A507QGL4"/>
<accession>A0A507QGL4</accession>
<proteinExistence type="predicted"/>
<evidence type="ECO:0000259" key="6">
    <source>
        <dbReference type="SMART" id="SM00906"/>
    </source>
</evidence>
<dbReference type="EMBL" id="VIFY01000324">
    <property type="protein sequence ID" value="TQB67689.1"/>
    <property type="molecule type" value="Genomic_DNA"/>
</dbReference>
<evidence type="ECO:0000256" key="2">
    <source>
        <dbReference type="ARBA" id="ARBA00023015"/>
    </source>
</evidence>
<feature type="compositionally biased region" description="Low complexity" evidence="5">
    <location>
        <begin position="450"/>
        <end position="467"/>
    </location>
</feature>
<organism evidence="7 8">
    <name type="scientific">Monascus purpureus</name>
    <name type="common">Red mold</name>
    <name type="synonym">Monascus anka</name>
    <dbReference type="NCBI Taxonomy" id="5098"/>
    <lineage>
        <taxon>Eukaryota</taxon>
        <taxon>Fungi</taxon>
        <taxon>Dikarya</taxon>
        <taxon>Ascomycota</taxon>
        <taxon>Pezizomycotina</taxon>
        <taxon>Eurotiomycetes</taxon>
        <taxon>Eurotiomycetidae</taxon>
        <taxon>Eurotiales</taxon>
        <taxon>Aspergillaceae</taxon>
        <taxon>Monascus</taxon>
    </lineage>
</organism>
<evidence type="ECO:0000256" key="4">
    <source>
        <dbReference type="ARBA" id="ARBA00023242"/>
    </source>
</evidence>
<comment type="subcellular location">
    <subcellularLocation>
        <location evidence="1">Nucleus</location>
    </subcellularLocation>
</comment>
<dbReference type="Proteomes" id="UP000319663">
    <property type="component" value="Unassembled WGS sequence"/>
</dbReference>
<dbReference type="GO" id="GO:0008270">
    <property type="term" value="F:zinc ion binding"/>
    <property type="evidence" value="ECO:0007669"/>
    <property type="project" value="InterPro"/>
</dbReference>
<dbReference type="GO" id="GO:0005634">
    <property type="term" value="C:nucleus"/>
    <property type="evidence" value="ECO:0007669"/>
    <property type="project" value="UniProtKB-SubCell"/>
</dbReference>
<feature type="region of interest" description="Disordered" evidence="5">
    <location>
        <begin position="436"/>
        <end position="472"/>
    </location>
</feature>
<dbReference type="Pfam" id="PF04082">
    <property type="entry name" value="Fungal_trans"/>
    <property type="match status" value="1"/>
</dbReference>
<dbReference type="CDD" id="cd12148">
    <property type="entry name" value="fungal_TF_MHR"/>
    <property type="match status" value="1"/>
</dbReference>
<evidence type="ECO:0000313" key="7">
    <source>
        <dbReference type="EMBL" id="TQB67689.1"/>
    </source>
</evidence>
<dbReference type="GO" id="GO:0003677">
    <property type="term" value="F:DNA binding"/>
    <property type="evidence" value="ECO:0007669"/>
    <property type="project" value="InterPro"/>
</dbReference>
<dbReference type="SMART" id="SM00906">
    <property type="entry name" value="Fungal_trans"/>
    <property type="match status" value="1"/>
</dbReference>
<evidence type="ECO:0000256" key="3">
    <source>
        <dbReference type="ARBA" id="ARBA00023163"/>
    </source>
</evidence>
<dbReference type="InterPro" id="IPR050613">
    <property type="entry name" value="Sec_Metabolite_Reg"/>
</dbReference>